<dbReference type="InterPro" id="IPR023796">
    <property type="entry name" value="Serpin_dom"/>
</dbReference>
<evidence type="ECO:0000256" key="2">
    <source>
        <dbReference type="ARBA" id="ARBA00022690"/>
    </source>
</evidence>
<dbReference type="InterPro" id="IPR042178">
    <property type="entry name" value="Serpin_sf_1"/>
</dbReference>
<evidence type="ECO:0000256" key="4">
    <source>
        <dbReference type="RuleBase" id="RU000411"/>
    </source>
</evidence>
<feature type="compositionally biased region" description="Low complexity" evidence="5">
    <location>
        <begin position="133"/>
        <end position="147"/>
    </location>
</feature>
<comment type="similarity">
    <text evidence="1 4">Belongs to the serpin family.</text>
</comment>
<dbReference type="Proteomes" id="UP000823941">
    <property type="component" value="Chromosome 7"/>
</dbReference>
<evidence type="ECO:0000256" key="6">
    <source>
        <dbReference type="SAM" id="SignalP"/>
    </source>
</evidence>
<dbReference type="EMBL" id="JAHIBW010000007">
    <property type="protein sequence ID" value="KAG7309170.1"/>
    <property type="molecule type" value="Genomic_DNA"/>
</dbReference>
<protein>
    <recommendedName>
        <fullName evidence="7">Serpin domain-containing protein</fullName>
    </recommendedName>
</protein>
<dbReference type="InterPro" id="IPR036186">
    <property type="entry name" value="Serpin_sf"/>
</dbReference>
<sequence>MKYQILCLCVLALWNIELVKCYSPLASFVPPFIKNRFASNNPPVPNAEKDFQDNYNKLFNQNNAQAQNSQQALAVAPANDVTVRSQVDNNVYFQKKPTQNPQPNYEPASNQPISNPANNDQNIRQPNNEQTVLGLNNGQNFPNGFPNYGLTSNNQHINGQYDNNGQPNYGQSNSQTNNGQKFVPSKTQTANSQLSNGEYYTGPSSYDPPINGPSVGVAQNGKPYSDERVTFQEGVDPQQRVGFVSSPGAPPQSQYAGLPPAVLPPALQEYSKMSLTMTNFGLNLLKNLGQPGNVVVSPYSIAVCLALLQQGARGDAEYQISRVIGMRADEAAYSYKRLTDTVKNRSSKNILQVATSIFTAMNAFQLNQNFSNVAKQNFDSEVNPINFERPAYAVSRINSWVAVKTKNFIKQLLSTDSISAATQLVLANAVYFKGTWQTRFSSEMTQPMEFYLANGQRKMVPFMRQITNFQAGLDKYIGAQVVVMPFEGAQYSLMLILPEGGSSLDTVLSKIDEVRLLEYSKLESREVRMFLPRFTIRTDTQLRNVLQKMGLTRIFEARSDLSGIEATGTQTPKVSTAVHTAVLSIDEQGGTAAAATGFAAVALSGDDDTIYFKADRPFLAILWDSQQAVPLFMTKIEDPS</sequence>
<dbReference type="PANTHER" id="PTHR11461:SF211">
    <property type="entry name" value="GH10112P-RELATED"/>
    <property type="match status" value="1"/>
</dbReference>
<dbReference type="InterPro" id="IPR042185">
    <property type="entry name" value="Serpin_sf_2"/>
</dbReference>
<evidence type="ECO:0000256" key="5">
    <source>
        <dbReference type="SAM" id="MobiDB-lite"/>
    </source>
</evidence>
<keyword evidence="3" id="KW-0722">Serine protease inhibitor</keyword>
<feature type="domain" description="Serpin" evidence="7">
    <location>
        <begin position="282"/>
        <end position="639"/>
    </location>
</feature>
<comment type="caution">
    <text evidence="8">The sequence shown here is derived from an EMBL/GenBank/DDBJ whole genome shotgun (WGS) entry which is preliminary data.</text>
</comment>
<evidence type="ECO:0000259" key="7">
    <source>
        <dbReference type="SMART" id="SM00093"/>
    </source>
</evidence>
<dbReference type="InterPro" id="IPR000215">
    <property type="entry name" value="Serpin_fam"/>
</dbReference>
<organism evidence="8 9">
    <name type="scientific">Plutella xylostella</name>
    <name type="common">Diamondback moth</name>
    <name type="synonym">Plutella maculipennis</name>
    <dbReference type="NCBI Taxonomy" id="51655"/>
    <lineage>
        <taxon>Eukaryota</taxon>
        <taxon>Metazoa</taxon>
        <taxon>Ecdysozoa</taxon>
        <taxon>Arthropoda</taxon>
        <taxon>Hexapoda</taxon>
        <taxon>Insecta</taxon>
        <taxon>Pterygota</taxon>
        <taxon>Neoptera</taxon>
        <taxon>Endopterygota</taxon>
        <taxon>Lepidoptera</taxon>
        <taxon>Glossata</taxon>
        <taxon>Ditrysia</taxon>
        <taxon>Yponomeutoidea</taxon>
        <taxon>Plutellidae</taxon>
        <taxon>Plutella</taxon>
    </lineage>
</organism>
<feature type="signal peptide" evidence="6">
    <location>
        <begin position="1"/>
        <end position="21"/>
    </location>
</feature>
<dbReference type="SUPFAM" id="SSF56574">
    <property type="entry name" value="Serpins"/>
    <property type="match status" value="1"/>
</dbReference>
<dbReference type="Pfam" id="PF00079">
    <property type="entry name" value="Serpin"/>
    <property type="match status" value="1"/>
</dbReference>
<feature type="compositionally biased region" description="Polar residues" evidence="5">
    <location>
        <begin position="94"/>
        <end position="131"/>
    </location>
</feature>
<evidence type="ECO:0000313" key="8">
    <source>
        <dbReference type="EMBL" id="KAG7309170.1"/>
    </source>
</evidence>
<gene>
    <name evidence="8" type="ORF">JYU34_005091</name>
</gene>
<dbReference type="Gene3D" id="3.30.497.10">
    <property type="entry name" value="Antithrombin, subunit I, domain 2"/>
    <property type="match status" value="1"/>
</dbReference>
<feature type="compositionally biased region" description="Polar residues" evidence="5">
    <location>
        <begin position="149"/>
        <end position="204"/>
    </location>
</feature>
<keyword evidence="2" id="KW-0646">Protease inhibitor</keyword>
<name>A0ABQ7QVU4_PLUXY</name>
<dbReference type="PANTHER" id="PTHR11461">
    <property type="entry name" value="SERINE PROTEASE INHIBITOR, SERPIN"/>
    <property type="match status" value="1"/>
</dbReference>
<proteinExistence type="inferred from homology"/>
<feature type="chain" id="PRO_5046260501" description="Serpin domain-containing protein" evidence="6">
    <location>
        <begin position="22"/>
        <end position="640"/>
    </location>
</feature>
<dbReference type="CDD" id="cd00172">
    <property type="entry name" value="serpin"/>
    <property type="match status" value="1"/>
</dbReference>
<evidence type="ECO:0000313" key="9">
    <source>
        <dbReference type="Proteomes" id="UP000823941"/>
    </source>
</evidence>
<feature type="region of interest" description="Disordered" evidence="5">
    <location>
        <begin position="94"/>
        <end position="222"/>
    </location>
</feature>
<keyword evidence="6" id="KW-0732">Signal</keyword>
<dbReference type="SMART" id="SM00093">
    <property type="entry name" value="SERPIN"/>
    <property type="match status" value="1"/>
</dbReference>
<dbReference type="Gene3D" id="2.30.39.10">
    <property type="entry name" value="Alpha-1-antitrypsin, domain 1"/>
    <property type="match status" value="1"/>
</dbReference>
<evidence type="ECO:0000256" key="1">
    <source>
        <dbReference type="ARBA" id="ARBA00009500"/>
    </source>
</evidence>
<keyword evidence="9" id="KW-1185">Reference proteome</keyword>
<accession>A0ABQ7QVU4</accession>
<evidence type="ECO:0000256" key="3">
    <source>
        <dbReference type="ARBA" id="ARBA00022900"/>
    </source>
</evidence>
<reference evidence="8 9" key="1">
    <citation type="submission" date="2021-06" db="EMBL/GenBank/DDBJ databases">
        <title>A haploid diamondback moth (Plutella xylostella L.) genome assembly resolves 31 chromosomes and identifies a diamide resistance mutation.</title>
        <authorList>
            <person name="Ward C.M."/>
            <person name="Perry K.D."/>
            <person name="Baker G."/>
            <person name="Powis K."/>
            <person name="Heckel D.G."/>
            <person name="Baxter S.W."/>
        </authorList>
    </citation>
    <scope>NUCLEOTIDE SEQUENCE [LARGE SCALE GENOMIC DNA]</scope>
    <source>
        <strain evidence="8 9">LV</strain>
        <tissue evidence="8">Single pupa</tissue>
    </source>
</reference>